<feature type="binding site" evidence="5">
    <location>
        <position position="222"/>
    </location>
    <ligand>
        <name>adenosylcob(III)alamin</name>
        <dbReference type="ChEBI" id="CHEBI:18408"/>
    </ligand>
</feature>
<comment type="catalytic activity">
    <reaction evidence="5">
        <text>ethanolamine = acetaldehyde + NH4(+)</text>
        <dbReference type="Rhea" id="RHEA:15313"/>
        <dbReference type="ChEBI" id="CHEBI:15343"/>
        <dbReference type="ChEBI" id="CHEBI:28938"/>
        <dbReference type="ChEBI" id="CHEBI:57603"/>
        <dbReference type="EC" id="4.3.1.7"/>
    </reaction>
</comment>
<dbReference type="RefSeq" id="WP_284480205.1">
    <property type="nucleotide sequence ID" value="NZ_JASNJD010000004.1"/>
</dbReference>
<evidence type="ECO:0000256" key="6">
    <source>
        <dbReference type="SAM" id="MobiDB-lite"/>
    </source>
</evidence>
<keyword evidence="3 5" id="KW-0170">Cobalt</keyword>
<evidence type="ECO:0000256" key="2">
    <source>
        <dbReference type="ARBA" id="ARBA00023239"/>
    </source>
</evidence>
<feature type="region of interest" description="Disordered" evidence="6">
    <location>
        <begin position="1"/>
        <end position="21"/>
    </location>
</feature>
<proteinExistence type="inferred from homology"/>
<feature type="binding site" evidence="5">
    <location>
        <position position="193"/>
    </location>
    <ligand>
        <name>adenosylcob(III)alamin</name>
        <dbReference type="ChEBI" id="CHEBI:18408"/>
    </ligand>
</feature>
<dbReference type="InterPro" id="IPR042255">
    <property type="entry name" value="EutC_N"/>
</dbReference>
<comment type="cofactor">
    <cofactor evidence="5">
        <name>adenosylcob(III)alamin</name>
        <dbReference type="ChEBI" id="CHEBI:18408"/>
    </cofactor>
    <text evidence="5">Binds between the large and small subunits.</text>
</comment>
<dbReference type="EMBL" id="JASNJD010000004">
    <property type="protein sequence ID" value="MDK3017387.1"/>
    <property type="molecule type" value="Genomic_DNA"/>
</dbReference>
<comment type="similarity">
    <text evidence="5">Belongs to the EutC family.</text>
</comment>
<comment type="subunit">
    <text evidence="5">The basic unit is a heterodimer which dimerizes to form tetramers. The heterotetramers trimerize; 6 large subunits form a core ring with 6 small subunits projecting outwards.</text>
</comment>
<dbReference type="PIRSF" id="PIRSF018982">
    <property type="entry name" value="EutC"/>
    <property type="match status" value="1"/>
</dbReference>
<dbReference type="HAMAP" id="MF_00601">
    <property type="entry name" value="EutC"/>
    <property type="match status" value="1"/>
</dbReference>
<feature type="binding site" evidence="5">
    <location>
        <position position="172"/>
    </location>
    <ligand>
        <name>adenosylcob(III)alamin</name>
        <dbReference type="ChEBI" id="CHEBI:18408"/>
    </ligand>
</feature>
<evidence type="ECO:0000256" key="3">
    <source>
        <dbReference type="ARBA" id="ARBA00023285"/>
    </source>
</evidence>
<protein>
    <recommendedName>
        <fullName evidence="5">Ethanolamine ammonia-lyase small subunit</fullName>
        <shortName evidence="5">EAL small subunit</shortName>
        <ecNumber evidence="5">4.3.1.7</ecNumber>
    </recommendedName>
</protein>
<comment type="subcellular location">
    <subcellularLocation>
        <location evidence="5">Bacterial microcompartment</location>
    </subcellularLocation>
</comment>
<reference evidence="7 8" key="1">
    <citation type="submission" date="2023-05" db="EMBL/GenBank/DDBJ databases">
        <title>Pseudodonghicola sp. nov.</title>
        <authorList>
            <person name="Huang J."/>
        </authorList>
    </citation>
    <scope>NUCLEOTIDE SEQUENCE [LARGE SCALE GENOMIC DNA]</scope>
    <source>
        <strain evidence="7 8">IC7</strain>
    </source>
</reference>
<sequence length="274" mass="28979">MSTRRIPPAPTGTGPRPLDPWSPLRQLTPARIALGRAGVSLPTARHLEFQIAHARARTAVHSELDIAALQSALGPTAAQLLPVTSQAPDRATYLQRPDLGRRLAPDSAETLRAARSETVPDLAPDLAIVLADGLSALATQSSAPPFLAALTPRLREAGLRLAPLTVATQARVALGDKIAQALGARMVMVLIGERPGLSAADSLGLYLTWNPRDDSTDADRNCLSNIRPGGLSFEDAAHRAAYLAREAMRLQLSGVGLKDRTETITGDATPDRIA</sequence>
<evidence type="ECO:0000256" key="1">
    <source>
        <dbReference type="ARBA" id="ARBA00022628"/>
    </source>
</evidence>
<dbReference type="GO" id="GO:0008851">
    <property type="term" value="F:ethanolamine ammonia-lyase activity"/>
    <property type="evidence" value="ECO:0007669"/>
    <property type="project" value="UniProtKB-EC"/>
</dbReference>
<dbReference type="PANTHER" id="PTHR39330:SF1">
    <property type="entry name" value="ETHANOLAMINE AMMONIA-LYASE SMALL SUBUNIT"/>
    <property type="match status" value="1"/>
</dbReference>
<evidence type="ECO:0000256" key="4">
    <source>
        <dbReference type="ARBA" id="ARBA00024446"/>
    </source>
</evidence>
<dbReference type="Pfam" id="PF05985">
    <property type="entry name" value="EutC"/>
    <property type="match status" value="1"/>
</dbReference>
<comment type="pathway">
    <text evidence="5">Amine and polyamine degradation; ethanolamine degradation.</text>
</comment>
<dbReference type="NCBIfam" id="NF003971">
    <property type="entry name" value="PRK05465.1"/>
    <property type="match status" value="1"/>
</dbReference>
<dbReference type="InterPro" id="IPR009246">
    <property type="entry name" value="EutC"/>
</dbReference>
<keyword evidence="4 5" id="KW-1283">Bacterial microcompartment</keyword>
<name>A0ABT7EYG2_9RHOB</name>
<evidence type="ECO:0000256" key="5">
    <source>
        <dbReference type="HAMAP-Rule" id="MF_00601"/>
    </source>
</evidence>
<dbReference type="EC" id="4.3.1.7" evidence="5"/>
<comment type="function">
    <text evidence="5">Catalyzes the deamination of various vicinal amino-alcohols to oxo compounds. Allows this organism to utilize ethanolamine as the sole source of nitrogen and carbon in the presence of external vitamin B12.</text>
</comment>
<dbReference type="Proteomes" id="UP001243757">
    <property type="component" value="Unassembled WGS sequence"/>
</dbReference>
<evidence type="ECO:0000313" key="8">
    <source>
        <dbReference type="Proteomes" id="UP001243757"/>
    </source>
</evidence>
<organism evidence="7 8">
    <name type="scientific">Pseudodonghicola flavimaris</name>
    <dbReference type="NCBI Taxonomy" id="3050036"/>
    <lineage>
        <taxon>Bacteria</taxon>
        <taxon>Pseudomonadati</taxon>
        <taxon>Pseudomonadota</taxon>
        <taxon>Alphaproteobacteria</taxon>
        <taxon>Rhodobacterales</taxon>
        <taxon>Paracoccaceae</taxon>
        <taxon>Pseudodonghicola</taxon>
    </lineage>
</organism>
<dbReference type="PANTHER" id="PTHR39330">
    <property type="entry name" value="ETHANOLAMINE AMMONIA-LYASE LIGHT CHAIN"/>
    <property type="match status" value="1"/>
</dbReference>
<comment type="caution">
    <text evidence="7">The sequence shown here is derived from an EMBL/GenBank/DDBJ whole genome shotgun (WGS) entry which is preliminary data.</text>
</comment>
<dbReference type="Gene3D" id="1.10.30.40">
    <property type="entry name" value="Ethanolamine ammonia-lyase light chain (EutC), N-terminal domain"/>
    <property type="match status" value="1"/>
</dbReference>
<keyword evidence="2 5" id="KW-0456">Lyase</keyword>
<dbReference type="Gene3D" id="3.40.50.11240">
    <property type="entry name" value="Ethanolamine ammonia-lyase light chain (EutC)"/>
    <property type="match status" value="1"/>
</dbReference>
<keyword evidence="1 5" id="KW-0846">Cobalamin</keyword>
<accession>A0ABT7EYG2</accession>
<gene>
    <name evidence="5 7" type="primary">eutC</name>
    <name evidence="7" type="ORF">QO033_06845</name>
</gene>
<keyword evidence="8" id="KW-1185">Reference proteome</keyword>
<evidence type="ECO:0000313" key="7">
    <source>
        <dbReference type="EMBL" id="MDK3017387.1"/>
    </source>
</evidence>
<dbReference type="InterPro" id="IPR042251">
    <property type="entry name" value="EutC_C"/>
</dbReference>